<dbReference type="InterPro" id="IPR023210">
    <property type="entry name" value="NADP_OxRdtase_dom"/>
</dbReference>
<comment type="caution">
    <text evidence="3">The sequence shown here is derived from an EMBL/GenBank/DDBJ whole genome shotgun (WGS) entry which is preliminary data.</text>
</comment>
<proteinExistence type="predicted"/>
<dbReference type="Gene3D" id="3.20.20.100">
    <property type="entry name" value="NADP-dependent oxidoreductase domain"/>
    <property type="match status" value="1"/>
</dbReference>
<dbReference type="RefSeq" id="WP_309805634.1">
    <property type="nucleotide sequence ID" value="NZ_JAVDRD010000007.1"/>
</dbReference>
<dbReference type="Pfam" id="PF00248">
    <property type="entry name" value="Aldo_ket_red"/>
    <property type="match status" value="1"/>
</dbReference>
<organism evidence="3 4">
    <name type="scientific">Novosphingobium capsulatum</name>
    <dbReference type="NCBI Taxonomy" id="13688"/>
    <lineage>
        <taxon>Bacteria</taxon>
        <taxon>Pseudomonadati</taxon>
        <taxon>Pseudomonadota</taxon>
        <taxon>Alphaproteobacteria</taxon>
        <taxon>Sphingomonadales</taxon>
        <taxon>Sphingomonadaceae</taxon>
        <taxon>Novosphingobium</taxon>
    </lineage>
</organism>
<feature type="domain" description="NADP-dependent oxidoreductase" evidence="2">
    <location>
        <begin position="13"/>
        <end position="307"/>
    </location>
</feature>
<dbReference type="Proteomes" id="UP001184150">
    <property type="component" value="Unassembled WGS sequence"/>
</dbReference>
<reference evidence="3 4" key="1">
    <citation type="submission" date="2023-07" db="EMBL/GenBank/DDBJ databases">
        <title>Sorghum-associated microbial communities from plants grown in Nebraska, USA.</title>
        <authorList>
            <person name="Schachtman D."/>
        </authorList>
    </citation>
    <scope>NUCLEOTIDE SEQUENCE [LARGE SCALE GENOMIC DNA]</scope>
    <source>
        <strain evidence="3 4">DS1027</strain>
    </source>
</reference>
<evidence type="ECO:0000313" key="3">
    <source>
        <dbReference type="EMBL" id="MDR6511921.1"/>
    </source>
</evidence>
<dbReference type="InterPro" id="IPR036812">
    <property type="entry name" value="NAD(P)_OxRdtase_dom_sf"/>
</dbReference>
<dbReference type="SUPFAM" id="SSF51430">
    <property type="entry name" value="NAD(P)-linked oxidoreductase"/>
    <property type="match status" value="1"/>
</dbReference>
<name>A0ABU1MNI9_9SPHN</name>
<dbReference type="PANTHER" id="PTHR43625:SF77">
    <property type="entry name" value="ALDO-KETO REDUCTASE"/>
    <property type="match status" value="1"/>
</dbReference>
<accession>A0ABU1MNI9</accession>
<evidence type="ECO:0000259" key="2">
    <source>
        <dbReference type="Pfam" id="PF00248"/>
    </source>
</evidence>
<gene>
    <name evidence="3" type="ORF">J2792_002804</name>
</gene>
<evidence type="ECO:0000313" key="4">
    <source>
        <dbReference type="Proteomes" id="UP001184150"/>
    </source>
</evidence>
<keyword evidence="4" id="KW-1185">Reference proteome</keyword>
<protein>
    <submittedName>
        <fullName evidence="3">Aryl-alcohol dehydrogenase-like predicted oxidoreductase</fullName>
    </submittedName>
</protein>
<evidence type="ECO:0000256" key="1">
    <source>
        <dbReference type="ARBA" id="ARBA00023002"/>
    </source>
</evidence>
<dbReference type="PANTHER" id="PTHR43625">
    <property type="entry name" value="AFLATOXIN B1 ALDEHYDE REDUCTASE"/>
    <property type="match status" value="1"/>
</dbReference>
<dbReference type="CDD" id="cd19078">
    <property type="entry name" value="AKR_AKR13C1_2"/>
    <property type="match status" value="1"/>
</dbReference>
<dbReference type="InterPro" id="IPR050791">
    <property type="entry name" value="Aldo-Keto_reductase"/>
</dbReference>
<keyword evidence="1" id="KW-0560">Oxidoreductase</keyword>
<sequence length="329" mass="35332">MQTRQLGHLAVSEIGFGTMSFASTYGQAPSHDEAIRVIRGAYDLGVTFFDTAEAYGPWTNEVLVGEALAPMRDKVVVATKFGFDIDPVTGVRGPGLNSRPDHIVAVVDAMLRRLNMEQIDLLYQHRVDPAVPIEEVAGAVKALIEAGKVKHFGMSEASAATIRRAHAVQPVTAIQSEYSLWTRDPEPDVLPLCAELGIGFVPWSPLGAGYLTGTINVATTIESNDFRAGSPRFAPEARAANQALVDLLNRIAADKQATPAQIALAWLLARAPFIVPIFGTRRLDRVEENLGAAQVVLTDADMVGIETAIAAITIQGARLPAAVLQLSYR</sequence>
<dbReference type="EMBL" id="JAVDRD010000007">
    <property type="protein sequence ID" value="MDR6511921.1"/>
    <property type="molecule type" value="Genomic_DNA"/>
</dbReference>